<evidence type="ECO:0000313" key="2">
    <source>
        <dbReference type="Proteomes" id="UP001632037"/>
    </source>
</evidence>
<dbReference type="EMBL" id="JBIMZQ010000014">
    <property type="protein sequence ID" value="KAL3667295.1"/>
    <property type="molecule type" value="Genomic_DNA"/>
</dbReference>
<dbReference type="AlphaFoldDB" id="A0ABD3FNE0"/>
<keyword evidence="2" id="KW-1185">Reference proteome</keyword>
<dbReference type="PANTHER" id="PTHR33099:SF7">
    <property type="entry name" value="MYND-TYPE DOMAIN-CONTAINING PROTEIN"/>
    <property type="match status" value="1"/>
</dbReference>
<comment type="caution">
    <text evidence="1">The sequence shown here is derived from an EMBL/GenBank/DDBJ whole genome shotgun (WGS) entry which is preliminary data.</text>
</comment>
<sequence length="60" mass="6863">MAVMIGNQLGFKDIYLQCILYKLLIYEEGGHFVKHQYTEKEEGMIATLVIQPPSCKKEAT</sequence>
<name>A0ABD3FNE0_9STRA</name>
<gene>
    <name evidence="1" type="ORF">V7S43_007526</name>
</gene>
<dbReference type="PANTHER" id="PTHR33099">
    <property type="entry name" value="FE2OG DIOXYGENASE DOMAIN-CONTAINING PROTEIN"/>
    <property type="match status" value="1"/>
</dbReference>
<reference evidence="1 2" key="1">
    <citation type="submission" date="2024-09" db="EMBL/GenBank/DDBJ databases">
        <title>Genome sequencing and assembly of Phytophthora oleae, isolate VK10A, causative agent of rot of olive drupes.</title>
        <authorList>
            <person name="Conti Taguali S."/>
            <person name="Riolo M."/>
            <person name="La Spada F."/>
            <person name="Cacciola S.O."/>
            <person name="Dionisio G."/>
        </authorList>
    </citation>
    <scope>NUCLEOTIDE SEQUENCE [LARGE SCALE GENOMIC DNA]</scope>
    <source>
        <strain evidence="1 2">VK10A</strain>
    </source>
</reference>
<dbReference type="Proteomes" id="UP001632037">
    <property type="component" value="Unassembled WGS sequence"/>
</dbReference>
<proteinExistence type="predicted"/>
<accession>A0ABD3FNE0</accession>
<organism evidence="1 2">
    <name type="scientific">Phytophthora oleae</name>
    <dbReference type="NCBI Taxonomy" id="2107226"/>
    <lineage>
        <taxon>Eukaryota</taxon>
        <taxon>Sar</taxon>
        <taxon>Stramenopiles</taxon>
        <taxon>Oomycota</taxon>
        <taxon>Peronosporomycetes</taxon>
        <taxon>Peronosporales</taxon>
        <taxon>Peronosporaceae</taxon>
        <taxon>Phytophthora</taxon>
    </lineage>
</organism>
<evidence type="ECO:0000313" key="1">
    <source>
        <dbReference type="EMBL" id="KAL3667295.1"/>
    </source>
</evidence>
<protein>
    <submittedName>
        <fullName evidence="1">Uncharacterized protein</fullName>
    </submittedName>
</protein>